<dbReference type="Pfam" id="PF01454">
    <property type="entry name" value="MAGE"/>
    <property type="match status" value="1"/>
</dbReference>
<dbReference type="Gene3D" id="1.10.10.1200">
    <property type="entry name" value="MAGE homology domain, winged helix WH1 motif"/>
    <property type="match status" value="1"/>
</dbReference>
<dbReference type="GeneID" id="109675722"/>
<dbReference type="SMART" id="SM01392">
    <property type="entry name" value="MAGE_N"/>
    <property type="match status" value="1"/>
</dbReference>
<name>A0A8B7TJY2_CASCN</name>
<dbReference type="PROSITE" id="PS50838">
    <property type="entry name" value="MAGE"/>
    <property type="match status" value="1"/>
</dbReference>
<dbReference type="PANTHER" id="PTHR11736:SF153">
    <property type="entry name" value="MELANOMA-ASSOCIATED ANTIGEN 10"/>
    <property type="match status" value="1"/>
</dbReference>
<dbReference type="SMART" id="SM01373">
    <property type="entry name" value="MAGE"/>
    <property type="match status" value="1"/>
</dbReference>
<dbReference type="Proteomes" id="UP001732720">
    <property type="component" value="Chromosome X"/>
</dbReference>
<keyword evidence="2" id="KW-1185">Reference proteome</keyword>
<dbReference type="GO" id="GO:0000122">
    <property type="term" value="P:negative regulation of transcription by RNA polymerase II"/>
    <property type="evidence" value="ECO:0007669"/>
    <property type="project" value="TreeGrafter"/>
</dbReference>
<evidence type="ECO:0000256" key="1">
    <source>
        <dbReference type="ARBA" id="ARBA00084104"/>
    </source>
</evidence>
<dbReference type="Pfam" id="PF12440">
    <property type="entry name" value="MAGE_N"/>
    <property type="match status" value="1"/>
</dbReference>
<dbReference type="GO" id="GO:0005634">
    <property type="term" value="C:nucleus"/>
    <property type="evidence" value="ECO:0007669"/>
    <property type="project" value="TreeGrafter"/>
</dbReference>
<dbReference type="InterPro" id="IPR021072">
    <property type="entry name" value="MAGE_N"/>
</dbReference>
<dbReference type="Gene3D" id="1.10.10.1210">
    <property type="entry name" value="MAGE homology domain, winged helix WH2 motif"/>
    <property type="match status" value="1"/>
</dbReference>
<evidence type="ECO:0000313" key="2">
    <source>
        <dbReference type="Proteomes" id="UP001732720"/>
    </source>
</evidence>
<dbReference type="GO" id="GO:0042826">
    <property type="term" value="F:histone deacetylase binding"/>
    <property type="evidence" value="ECO:0007669"/>
    <property type="project" value="TreeGrafter"/>
</dbReference>
<dbReference type="InterPro" id="IPR037445">
    <property type="entry name" value="MAGE"/>
</dbReference>
<organism evidence="3">
    <name type="scientific">Castor canadensis</name>
    <name type="common">American beaver</name>
    <dbReference type="NCBI Taxonomy" id="51338"/>
    <lineage>
        <taxon>Eukaryota</taxon>
        <taxon>Metazoa</taxon>
        <taxon>Chordata</taxon>
        <taxon>Craniata</taxon>
        <taxon>Vertebrata</taxon>
        <taxon>Euteleostomi</taxon>
        <taxon>Mammalia</taxon>
        <taxon>Eutheria</taxon>
        <taxon>Euarchontoglires</taxon>
        <taxon>Glires</taxon>
        <taxon>Rodentia</taxon>
        <taxon>Castorimorpha</taxon>
        <taxon>Castoridae</taxon>
        <taxon>Castor</taxon>
    </lineage>
</organism>
<dbReference type="AlphaFoldDB" id="A0A8B7TJY2"/>
<dbReference type="InterPro" id="IPR002190">
    <property type="entry name" value="MHD_dom"/>
</dbReference>
<proteinExistence type="predicted"/>
<dbReference type="RefSeq" id="XP_020007954.1">
    <property type="nucleotide sequence ID" value="XM_020152365.1"/>
</dbReference>
<gene>
    <name evidence="3" type="primary">LOC109675722</name>
</gene>
<reference evidence="3" key="1">
    <citation type="submission" date="2025-08" db="UniProtKB">
        <authorList>
            <consortium name="RefSeq"/>
        </authorList>
    </citation>
    <scope>IDENTIFICATION</scope>
    <source>
        <tissue evidence="3">Leukocyte</tissue>
    </source>
</reference>
<dbReference type="InterPro" id="IPR041898">
    <property type="entry name" value="MAGE_WH1"/>
</dbReference>
<keyword evidence="1" id="KW-0825">Tumor antigen</keyword>
<dbReference type="FunFam" id="1.10.10.1200:FF:000007">
    <property type="entry name" value="Melanoma-associated antigen C2"/>
    <property type="match status" value="1"/>
</dbReference>
<accession>A0A8B7TJY2</accession>
<dbReference type="InterPro" id="IPR041899">
    <property type="entry name" value="MAGE_WH2"/>
</dbReference>
<protein>
    <submittedName>
        <fullName evidence="3">Melanoma-associated antigen 10-like</fullName>
    </submittedName>
</protein>
<dbReference type="FunFam" id="1.10.10.1210:FF:000001">
    <property type="entry name" value="melanoma-associated antigen D1"/>
    <property type="match status" value="1"/>
</dbReference>
<dbReference type="KEGG" id="ccan:109675722"/>
<sequence>MPRPPKRPRHLHEEDLGTQSDTQSLVGAQVPASVEECVSSSSTCSSSFPPSSSSSTSSSSSSPSPYYPLMWRTTQEDFGAAGASGLSQDSQRAGSSFSAVASTSWSHSGKGSSKQRKEGSSTLQAPPEIESSPRNEIDEKVTDLVHFLLFKYKMKEPTTKAEMLSSSIQNYQGSFSVIFSEACECMQIVFGIDLKEVDPTEQSYLLVTSLGLTYDGMQSDVQGMPKTGLLIFILSLIFMKGSCVSEESVWETLSKIGVFDGKQHCIYGDPRKLITEDFVQEQYMEYRQVPNSDPALYEFLWGPRTHAETSKMKVLEFLANIIGSDPSSFPVWYEEALRDEKERALARMATENDGTATASCKF</sequence>
<evidence type="ECO:0000313" key="3">
    <source>
        <dbReference type="RefSeq" id="XP_020007954.1"/>
    </source>
</evidence>
<dbReference type="OrthoDB" id="205198at2759"/>
<dbReference type="PANTHER" id="PTHR11736">
    <property type="entry name" value="MELANOMA-ASSOCIATED ANTIGEN MAGE ANTIGEN"/>
    <property type="match status" value="1"/>
</dbReference>